<dbReference type="Proteomes" id="UP001168821">
    <property type="component" value="Unassembled WGS sequence"/>
</dbReference>
<protein>
    <submittedName>
        <fullName evidence="2">Uncharacterized protein</fullName>
    </submittedName>
</protein>
<reference evidence="2" key="1">
    <citation type="journal article" date="2023" name="G3 (Bethesda)">
        <title>Whole genome assemblies of Zophobas morio and Tenebrio molitor.</title>
        <authorList>
            <person name="Kaur S."/>
            <person name="Stinson S.A."/>
            <person name="diCenzo G.C."/>
        </authorList>
    </citation>
    <scope>NUCLEOTIDE SEQUENCE</scope>
    <source>
        <strain evidence="2">QUZm001</strain>
    </source>
</reference>
<evidence type="ECO:0000313" key="2">
    <source>
        <dbReference type="EMBL" id="KAJ3646447.1"/>
    </source>
</evidence>
<sequence>MTRDLDEEWQLDITYGLVRYHIRDKIARSDSRSFAELFDKSRILEENERETRRHRNHVPETPVKGQTSRRQEFPRNDRSPRPKCDICKNFGHETQDQRLPANNQETIFRRYCPNCNSETRWTNFCTVRINPRTRPTISIQVDRPQETALIDTAACNSVASGNLYYNTH</sequence>
<gene>
    <name evidence="2" type="ORF">Zmor_024035</name>
</gene>
<feature type="region of interest" description="Disordered" evidence="1">
    <location>
        <begin position="48"/>
        <end position="81"/>
    </location>
</feature>
<keyword evidence="3" id="KW-1185">Reference proteome</keyword>
<dbReference type="AlphaFoldDB" id="A0AA38M8H1"/>
<evidence type="ECO:0000256" key="1">
    <source>
        <dbReference type="SAM" id="MobiDB-lite"/>
    </source>
</evidence>
<dbReference type="EMBL" id="JALNTZ010000007">
    <property type="protein sequence ID" value="KAJ3646447.1"/>
    <property type="molecule type" value="Genomic_DNA"/>
</dbReference>
<organism evidence="2 3">
    <name type="scientific">Zophobas morio</name>
    <dbReference type="NCBI Taxonomy" id="2755281"/>
    <lineage>
        <taxon>Eukaryota</taxon>
        <taxon>Metazoa</taxon>
        <taxon>Ecdysozoa</taxon>
        <taxon>Arthropoda</taxon>
        <taxon>Hexapoda</taxon>
        <taxon>Insecta</taxon>
        <taxon>Pterygota</taxon>
        <taxon>Neoptera</taxon>
        <taxon>Endopterygota</taxon>
        <taxon>Coleoptera</taxon>
        <taxon>Polyphaga</taxon>
        <taxon>Cucujiformia</taxon>
        <taxon>Tenebrionidae</taxon>
        <taxon>Zophobas</taxon>
    </lineage>
</organism>
<name>A0AA38M8H1_9CUCU</name>
<evidence type="ECO:0000313" key="3">
    <source>
        <dbReference type="Proteomes" id="UP001168821"/>
    </source>
</evidence>
<comment type="caution">
    <text evidence="2">The sequence shown here is derived from an EMBL/GenBank/DDBJ whole genome shotgun (WGS) entry which is preliminary data.</text>
</comment>
<feature type="compositionally biased region" description="Basic and acidic residues" evidence="1">
    <location>
        <begin position="69"/>
        <end position="81"/>
    </location>
</feature>
<accession>A0AA38M8H1</accession>
<proteinExistence type="predicted"/>